<dbReference type="NCBIfam" id="NF010933">
    <property type="entry name" value="PRK14353.1"/>
    <property type="match status" value="1"/>
</dbReference>
<evidence type="ECO:0000256" key="6">
    <source>
        <dbReference type="ARBA" id="ARBA00022695"/>
    </source>
</evidence>
<comment type="pathway">
    <text evidence="18">Bacterial outer membrane biogenesis; LPS lipid A biosynthesis.</text>
</comment>
<dbReference type="PROSITE" id="PS00101">
    <property type="entry name" value="HEXAPEP_TRANSFERASES"/>
    <property type="match status" value="1"/>
</dbReference>
<accession>A0AAU7JMS7</accession>
<dbReference type="EC" id="2.3.1.157" evidence="18"/>
<keyword evidence="8 18" id="KW-0677">Repeat</keyword>
<evidence type="ECO:0000256" key="8">
    <source>
        <dbReference type="ARBA" id="ARBA00022737"/>
    </source>
</evidence>
<evidence type="ECO:0000256" key="4">
    <source>
        <dbReference type="ARBA" id="ARBA00022490"/>
    </source>
</evidence>
<comment type="similarity">
    <text evidence="2 18">In the C-terminal section; belongs to the transferase hexapeptide repeat family.</text>
</comment>
<evidence type="ECO:0000256" key="5">
    <source>
        <dbReference type="ARBA" id="ARBA00022679"/>
    </source>
</evidence>
<dbReference type="InterPro" id="IPR011004">
    <property type="entry name" value="Trimer_LpxA-like_sf"/>
</dbReference>
<evidence type="ECO:0000256" key="12">
    <source>
        <dbReference type="ARBA" id="ARBA00023268"/>
    </source>
</evidence>
<feature type="binding site" evidence="18">
    <location>
        <position position="446"/>
    </location>
    <ligand>
        <name>acetyl-CoA</name>
        <dbReference type="ChEBI" id="CHEBI:57288"/>
    </ligand>
</feature>
<comment type="pathway">
    <text evidence="18">Nucleotide-sugar biosynthesis; UDP-N-acetyl-alpha-D-glucosamine biosynthesis; UDP-N-acetyl-alpha-D-glucosamine from N-acetyl-alpha-D-glucosamine 1-phosphate: step 1/1.</text>
</comment>
<dbReference type="CDD" id="cd02540">
    <property type="entry name" value="GT2_GlmU_N_bac"/>
    <property type="match status" value="1"/>
</dbReference>
<keyword evidence="13 18" id="KW-0012">Acyltransferase</keyword>
<feature type="binding site" evidence="18">
    <location>
        <position position="403"/>
    </location>
    <ligand>
        <name>acetyl-CoA</name>
        <dbReference type="ChEBI" id="CHEBI:57288"/>
    </ligand>
</feature>
<dbReference type="InterPro" id="IPR001451">
    <property type="entry name" value="Hexapep"/>
</dbReference>
<evidence type="ECO:0000256" key="1">
    <source>
        <dbReference type="ARBA" id="ARBA00004496"/>
    </source>
</evidence>
<comment type="pathway">
    <text evidence="18">Nucleotide-sugar biosynthesis; UDP-N-acetyl-alpha-D-glucosamine biosynthesis; N-acetyl-alpha-D-glucosamine 1-phosphate from alpha-D-glucosamine 6-phosphate (route II): step 2/2.</text>
</comment>
<feature type="binding site" evidence="18">
    <location>
        <position position="356"/>
    </location>
    <ligand>
        <name>UDP-N-acetyl-alpha-D-glucosamine</name>
        <dbReference type="ChEBI" id="CHEBI:57705"/>
    </ligand>
</feature>
<dbReference type="InterPro" id="IPR025877">
    <property type="entry name" value="MobA-like_NTP_Trfase"/>
</dbReference>
<evidence type="ECO:0000256" key="14">
    <source>
        <dbReference type="ARBA" id="ARBA00023316"/>
    </source>
</evidence>
<keyword evidence="5 18" id="KW-0808">Transferase</keyword>
<dbReference type="GO" id="GO:0071555">
    <property type="term" value="P:cell wall organization"/>
    <property type="evidence" value="ECO:0007669"/>
    <property type="project" value="UniProtKB-KW"/>
</dbReference>
<dbReference type="GO" id="GO:0016020">
    <property type="term" value="C:membrane"/>
    <property type="evidence" value="ECO:0007669"/>
    <property type="project" value="GOC"/>
</dbReference>
<feature type="binding site" evidence="18">
    <location>
        <begin position="409"/>
        <end position="410"/>
    </location>
    <ligand>
        <name>acetyl-CoA</name>
        <dbReference type="ChEBI" id="CHEBI:57288"/>
    </ligand>
</feature>
<feature type="binding site" evidence="18">
    <location>
        <position position="267"/>
    </location>
    <ligand>
        <name>Mg(2+)</name>
        <dbReference type="ChEBI" id="CHEBI:18420"/>
    </ligand>
</feature>
<comment type="catalytic activity">
    <reaction evidence="16 18">
        <text>N-acetyl-alpha-D-glucosamine 1-phosphate + UTP + H(+) = UDP-N-acetyl-alpha-D-glucosamine + diphosphate</text>
        <dbReference type="Rhea" id="RHEA:13509"/>
        <dbReference type="ChEBI" id="CHEBI:15378"/>
        <dbReference type="ChEBI" id="CHEBI:33019"/>
        <dbReference type="ChEBI" id="CHEBI:46398"/>
        <dbReference type="ChEBI" id="CHEBI:57705"/>
        <dbReference type="ChEBI" id="CHEBI:57776"/>
        <dbReference type="EC" id="2.7.7.23"/>
    </reaction>
</comment>
<dbReference type="PANTHER" id="PTHR43584:SF3">
    <property type="entry name" value="BIFUNCTIONAL PROTEIN GLMU"/>
    <property type="match status" value="1"/>
</dbReference>
<name>A0AAU7JMS7_9HYPH</name>
<evidence type="ECO:0000256" key="10">
    <source>
        <dbReference type="ARBA" id="ARBA00022960"/>
    </source>
</evidence>
<keyword evidence="11 18" id="KW-0573">Peptidoglycan synthesis</keyword>
<protein>
    <recommendedName>
        <fullName evidence="18">Bifunctional protein GlmU</fullName>
    </recommendedName>
    <domain>
        <recommendedName>
            <fullName evidence="18">UDP-N-acetylglucosamine pyrophosphorylase</fullName>
            <ecNumber evidence="18">2.7.7.23</ecNumber>
        </recommendedName>
        <alternativeName>
            <fullName evidence="18">N-acetylglucosamine-1-phosphate uridyltransferase</fullName>
        </alternativeName>
    </domain>
    <domain>
        <recommendedName>
            <fullName evidence="18">Glucosamine-1-phosphate N-acetyltransferase</fullName>
            <ecNumber evidence="18">2.3.1.157</ecNumber>
        </recommendedName>
    </domain>
</protein>
<dbReference type="EMBL" id="CP157484">
    <property type="protein sequence ID" value="XBO41532.1"/>
    <property type="molecule type" value="Genomic_DNA"/>
</dbReference>
<comment type="catalytic activity">
    <reaction evidence="15 18">
        <text>alpha-D-glucosamine 1-phosphate + acetyl-CoA = N-acetyl-alpha-D-glucosamine 1-phosphate + CoA + H(+)</text>
        <dbReference type="Rhea" id="RHEA:13725"/>
        <dbReference type="ChEBI" id="CHEBI:15378"/>
        <dbReference type="ChEBI" id="CHEBI:57287"/>
        <dbReference type="ChEBI" id="CHEBI:57288"/>
        <dbReference type="ChEBI" id="CHEBI:57776"/>
        <dbReference type="ChEBI" id="CHEBI:58516"/>
        <dbReference type="EC" id="2.3.1.157"/>
    </reaction>
</comment>
<dbReference type="InterPro" id="IPR038009">
    <property type="entry name" value="GlmU_C_LbH"/>
</dbReference>
<comment type="function">
    <text evidence="17 18">Catalyzes the last two sequential reactions in the de novo biosynthetic pathway for UDP-N-acetylglucosamine (UDP-GlcNAc). The C-terminal domain catalyzes the transfer of acetyl group from acetyl coenzyme A to glucosamine-1-phosphate (GlcN-1-P) to produce N-acetylglucosamine-1-phosphate (GlcNAc-1-P), which is converted into UDP-GlcNAc by the transfer of uridine 5-monophosphate (from uridine 5-triphosphate), a reaction catalyzed by the N-terminal domain.</text>
</comment>
<dbReference type="GO" id="GO:0009245">
    <property type="term" value="P:lipid A biosynthetic process"/>
    <property type="evidence" value="ECO:0007669"/>
    <property type="project" value="UniProtKB-UniRule"/>
</dbReference>
<dbReference type="CDD" id="cd03353">
    <property type="entry name" value="LbH_GlmU_C"/>
    <property type="match status" value="1"/>
</dbReference>
<dbReference type="Pfam" id="PF00132">
    <property type="entry name" value="Hexapep"/>
    <property type="match status" value="1"/>
</dbReference>
<dbReference type="Gene3D" id="2.160.10.10">
    <property type="entry name" value="Hexapeptide repeat proteins"/>
    <property type="match status" value="1"/>
</dbReference>
<dbReference type="InterPro" id="IPR005882">
    <property type="entry name" value="Bifunctional_GlmU"/>
</dbReference>
<feature type="binding site" evidence="18">
    <location>
        <position position="210"/>
    </location>
    <ligand>
        <name>UDP-N-acetyl-alpha-D-glucosamine</name>
        <dbReference type="ChEBI" id="CHEBI:57705"/>
    </ligand>
</feature>
<dbReference type="NCBIfam" id="TIGR01173">
    <property type="entry name" value="glmU"/>
    <property type="match status" value="1"/>
</dbReference>
<proteinExistence type="inferred from homology"/>
<feature type="binding site" evidence="18">
    <location>
        <position position="115"/>
    </location>
    <ligand>
        <name>UDP-N-acetyl-alpha-D-glucosamine</name>
        <dbReference type="ChEBI" id="CHEBI:57705"/>
    </ligand>
</feature>
<evidence type="ECO:0000256" key="19">
    <source>
        <dbReference type="SAM" id="MobiDB-lite"/>
    </source>
</evidence>
<evidence type="ECO:0000256" key="13">
    <source>
        <dbReference type="ARBA" id="ARBA00023315"/>
    </source>
</evidence>
<dbReference type="GO" id="GO:0008360">
    <property type="term" value="P:regulation of cell shape"/>
    <property type="evidence" value="ECO:0007669"/>
    <property type="project" value="UniProtKB-KW"/>
</dbReference>
<dbReference type="GO" id="GO:0000287">
    <property type="term" value="F:magnesium ion binding"/>
    <property type="evidence" value="ECO:0007669"/>
    <property type="project" value="UniProtKB-UniRule"/>
</dbReference>
<feature type="region of interest" description="N-acetyltransferase" evidence="18">
    <location>
        <begin position="291"/>
        <end position="483"/>
    </location>
</feature>
<dbReference type="SUPFAM" id="SSF51161">
    <property type="entry name" value="Trimeric LpxA-like enzymes"/>
    <property type="match status" value="1"/>
</dbReference>
<dbReference type="GO" id="GO:0009252">
    <property type="term" value="P:peptidoglycan biosynthetic process"/>
    <property type="evidence" value="ECO:0007669"/>
    <property type="project" value="UniProtKB-UniRule"/>
</dbReference>
<evidence type="ECO:0000256" key="17">
    <source>
        <dbReference type="ARBA" id="ARBA00049628"/>
    </source>
</evidence>
<dbReference type="Pfam" id="PF12804">
    <property type="entry name" value="NTP_transf_3"/>
    <property type="match status" value="1"/>
</dbReference>
<keyword evidence="9 18" id="KW-0460">Magnesium</keyword>
<feature type="binding site" evidence="18">
    <location>
        <position position="400"/>
    </location>
    <ligand>
        <name>UDP-N-acetyl-alpha-D-glucosamine</name>
        <dbReference type="ChEBI" id="CHEBI:57705"/>
    </ligand>
</feature>
<feature type="binding site" evidence="18">
    <location>
        <position position="181"/>
    </location>
    <ligand>
        <name>UDP-N-acetyl-alpha-D-glucosamine</name>
        <dbReference type="ChEBI" id="CHEBI:57705"/>
    </ligand>
</feature>
<feature type="binding site" evidence="18">
    <location>
        <position position="374"/>
    </location>
    <ligand>
        <name>UDP-N-acetyl-alpha-D-glucosamine</name>
        <dbReference type="ChEBI" id="CHEBI:57705"/>
    </ligand>
</feature>
<feature type="binding site" evidence="18">
    <location>
        <position position="428"/>
    </location>
    <ligand>
        <name>acetyl-CoA</name>
        <dbReference type="ChEBI" id="CHEBI:57288"/>
    </ligand>
</feature>
<comment type="subcellular location">
    <subcellularLocation>
        <location evidence="1 18">Cytoplasm</location>
    </subcellularLocation>
</comment>
<evidence type="ECO:0000256" key="11">
    <source>
        <dbReference type="ARBA" id="ARBA00022984"/>
    </source>
</evidence>
<reference evidence="21" key="1">
    <citation type="submission" date="2024-05" db="EMBL/GenBank/DDBJ databases">
        <authorList>
            <person name="Kim S."/>
            <person name="Heo J."/>
            <person name="Choi H."/>
            <person name="Choi Y."/>
            <person name="Kwon S.-W."/>
            <person name="Kim Y."/>
        </authorList>
    </citation>
    <scope>NUCLEOTIDE SEQUENCE</scope>
    <source>
        <strain evidence="21">KACC 23698</strain>
    </source>
</reference>
<evidence type="ECO:0000256" key="3">
    <source>
        <dbReference type="ARBA" id="ARBA00007947"/>
    </source>
</evidence>
<dbReference type="GO" id="GO:0000902">
    <property type="term" value="P:cell morphogenesis"/>
    <property type="evidence" value="ECO:0007669"/>
    <property type="project" value="UniProtKB-UniRule"/>
</dbReference>
<feature type="binding site" evidence="18">
    <location>
        <position position="267"/>
    </location>
    <ligand>
        <name>UDP-N-acetyl-alpha-D-glucosamine</name>
        <dbReference type="ChEBI" id="CHEBI:57705"/>
    </ligand>
</feature>
<feature type="binding site" evidence="18">
    <location>
        <position position="463"/>
    </location>
    <ligand>
        <name>acetyl-CoA</name>
        <dbReference type="ChEBI" id="CHEBI:57288"/>
    </ligand>
</feature>
<evidence type="ECO:0000256" key="9">
    <source>
        <dbReference type="ARBA" id="ARBA00022842"/>
    </source>
</evidence>
<dbReference type="GO" id="GO:0006048">
    <property type="term" value="P:UDP-N-acetylglucosamine biosynthetic process"/>
    <property type="evidence" value="ECO:0007669"/>
    <property type="project" value="InterPro"/>
</dbReference>
<keyword evidence="6 18" id="KW-0548">Nucleotidyltransferase</keyword>
<dbReference type="AlphaFoldDB" id="A0AAU7JMS7"/>
<evidence type="ECO:0000256" key="7">
    <source>
        <dbReference type="ARBA" id="ARBA00022723"/>
    </source>
</evidence>
<dbReference type="GO" id="GO:0003977">
    <property type="term" value="F:UDP-N-acetylglucosamine diphosphorylase activity"/>
    <property type="evidence" value="ECO:0007669"/>
    <property type="project" value="UniProtKB-UniRule"/>
</dbReference>
<comment type="cofactor">
    <cofactor evidence="18">
        <name>Mg(2+)</name>
        <dbReference type="ChEBI" id="CHEBI:18420"/>
    </cofactor>
    <text evidence="18">Binds 1 Mg(2+) ion per subunit.</text>
</comment>
<keyword evidence="10 18" id="KW-0133">Cell shape</keyword>
<keyword evidence="14 18" id="KW-0961">Cell wall biogenesis/degradation</keyword>
<comment type="caution">
    <text evidence="18">Lacks conserved residue(s) required for the propagation of feature annotation.</text>
</comment>
<organism evidence="21">
    <name type="scientific">Alsobacter sp. KACC 23698</name>
    <dbReference type="NCBI Taxonomy" id="3149229"/>
    <lineage>
        <taxon>Bacteria</taxon>
        <taxon>Pseudomonadati</taxon>
        <taxon>Pseudomonadota</taxon>
        <taxon>Alphaproteobacteria</taxon>
        <taxon>Hyphomicrobiales</taxon>
        <taxon>Alsobacteraceae</taxon>
        <taxon>Alsobacter</taxon>
    </lineage>
</organism>
<dbReference type="EC" id="2.7.7.23" evidence="18"/>
<feature type="active site" description="Proton acceptor" evidence="18">
    <location>
        <position position="386"/>
    </location>
</feature>
<dbReference type="HAMAP" id="MF_01631">
    <property type="entry name" value="GlmU"/>
    <property type="match status" value="1"/>
</dbReference>
<comment type="similarity">
    <text evidence="3 18">In the N-terminal section; belongs to the N-acetylglucosamine-1-phosphate uridyltransferase family.</text>
</comment>
<evidence type="ECO:0000256" key="15">
    <source>
        <dbReference type="ARBA" id="ARBA00048247"/>
    </source>
</evidence>
<evidence type="ECO:0000256" key="16">
    <source>
        <dbReference type="ARBA" id="ARBA00048493"/>
    </source>
</evidence>
<dbReference type="Gene3D" id="3.90.550.10">
    <property type="entry name" value="Spore Coat Polysaccharide Biosynthesis Protein SpsA, Chain A"/>
    <property type="match status" value="1"/>
</dbReference>
<keyword evidence="7 18" id="KW-0479">Metal-binding</keyword>
<sequence>MSDITIPPGAAAASTTDGRPSPDHETAGALQDELLGPAVTRRGLAVILAAGEGTRMKSSRPKVLHAVAGLSLLGHVIAAVRAADMDAIAVVVGPGREDVAAEARRLAPSARIFVQAERLGTAHAVLAAREAIADGFDDVVALFADTPLVRPETIRRLRNAIGEGASVAALGFEAQDPTGYGRLLIEEGSLLAIREHKDATEEERAVRLCNAGLMALDGRHALELLDSVGADNAQKEYYLPDVVGAARERGYSTQALIAGEDEVRGVNDRVQLATAEALMQGRLREAAMRSGVTMIAPETVFLSHDTSFGADTVLEPNQWFGLGVEIGANVVIHANCHIEKAKVGDHAEIGPFARLRPGAELGAKTKVGNYVEVKNARLGQGAKVNHLSYVGDAEVGAGANIGAGTITCNYDGFHKARTVIGEKAFIGSNSALVAPVTVGAGAFVGSGSVITDDVPEDALALGRGRQVVKAGWGKAFRDANKKN</sequence>
<feature type="region of interest" description="Pyrophosphorylase" evidence="18">
    <location>
        <begin position="1"/>
        <end position="269"/>
    </location>
</feature>
<dbReference type="GO" id="GO:0005737">
    <property type="term" value="C:cytoplasm"/>
    <property type="evidence" value="ECO:0007669"/>
    <property type="project" value="UniProtKB-SubCell"/>
</dbReference>
<feature type="domain" description="MobA-like NTP transferase" evidence="20">
    <location>
        <begin position="45"/>
        <end position="187"/>
    </location>
</feature>
<comment type="subunit">
    <text evidence="18">Homotrimer.</text>
</comment>
<evidence type="ECO:0000256" key="2">
    <source>
        <dbReference type="ARBA" id="ARBA00007707"/>
    </source>
</evidence>
<evidence type="ECO:0000256" key="18">
    <source>
        <dbReference type="HAMAP-Rule" id="MF_01631"/>
    </source>
</evidence>
<dbReference type="PANTHER" id="PTHR43584">
    <property type="entry name" value="NUCLEOTIDYL TRANSFERASE"/>
    <property type="match status" value="1"/>
</dbReference>
<feature type="binding site" evidence="18">
    <location>
        <position position="389"/>
    </location>
    <ligand>
        <name>UDP-N-acetyl-alpha-D-glucosamine</name>
        <dbReference type="ChEBI" id="CHEBI:57705"/>
    </ligand>
</feature>
<feature type="binding site" evidence="18">
    <location>
        <position position="145"/>
    </location>
    <ligand>
        <name>Mg(2+)</name>
        <dbReference type="ChEBI" id="CHEBI:18420"/>
    </ligand>
</feature>
<keyword evidence="4 18" id="KW-0963">Cytoplasm</keyword>
<feature type="binding site" evidence="18">
    <location>
        <begin position="48"/>
        <end position="51"/>
    </location>
    <ligand>
        <name>UDP-N-acetyl-alpha-D-glucosamine</name>
        <dbReference type="ChEBI" id="CHEBI:57705"/>
    </ligand>
</feature>
<feature type="binding site" evidence="18">
    <location>
        <position position="62"/>
    </location>
    <ligand>
        <name>UDP-N-acetyl-alpha-D-glucosamine</name>
        <dbReference type="ChEBI" id="CHEBI:57705"/>
    </ligand>
</feature>
<feature type="region of interest" description="Disordered" evidence="19">
    <location>
        <begin position="1"/>
        <end position="26"/>
    </location>
</feature>
<feature type="binding site" evidence="18">
    <location>
        <position position="195"/>
    </location>
    <ligand>
        <name>UDP-N-acetyl-alpha-D-glucosamine</name>
        <dbReference type="ChEBI" id="CHEBI:57705"/>
    </ligand>
</feature>
<dbReference type="GO" id="GO:0019134">
    <property type="term" value="F:glucosamine-1-phosphate N-acetyltransferase activity"/>
    <property type="evidence" value="ECO:0007669"/>
    <property type="project" value="UniProtKB-UniRule"/>
</dbReference>
<dbReference type="InterPro" id="IPR018357">
    <property type="entry name" value="Hexapep_transf_CS"/>
</dbReference>
<evidence type="ECO:0000259" key="20">
    <source>
        <dbReference type="Pfam" id="PF12804"/>
    </source>
</evidence>
<dbReference type="InterPro" id="IPR050065">
    <property type="entry name" value="GlmU-like"/>
</dbReference>
<feature type="region of interest" description="Linker" evidence="18">
    <location>
        <begin position="270"/>
        <end position="290"/>
    </location>
</feature>
<dbReference type="InterPro" id="IPR029044">
    <property type="entry name" value="Nucleotide-diphossugar_trans"/>
</dbReference>
<feature type="binding site" evidence="18">
    <location>
        <begin position="120"/>
        <end position="121"/>
    </location>
    <ligand>
        <name>UDP-N-acetyl-alpha-D-glucosamine</name>
        <dbReference type="ChEBI" id="CHEBI:57705"/>
    </ligand>
</feature>
<dbReference type="SUPFAM" id="SSF53448">
    <property type="entry name" value="Nucleotide-diphospho-sugar transferases"/>
    <property type="match status" value="1"/>
</dbReference>
<evidence type="ECO:0000313" key="21">
    <source>
        <dbReference type="EMBL" id="XBO41532.1"/>
    </source>
</evidence>
<gene>
    <name evidence="18 21" type="primary">glmU</name>
    <name evidence="21" type="ORF">ABEG18_12490</name>
</gene>
<keyword evidence="12 18" id="KW-0511">Multifunctional enzyme</keyword>